<evidence type="ECO:0000256" key="2">
    <source>
        <dbReference type="ARBA" id="ARBA00012400"/>
    </source>
</evidence>
<dbReference type="EC" id="1.3.1.76" evidence="2"/>
<dbReference type="Pfam" id="PF13241">
    <property type="entry name" value="NAD_binding_7"/>
    <property type="match status" value="1"/>
</dbReference>
<dbReference type="UniPathway" id="UPA00262">
    <property type="reaction ID" value="UER00222"/>
</dbReference>
<keyword evidence="4" id="KW-0520">NAD</keyword>
<accession>A0A831SQQ0</accession>
<dbReference type="NCBIfam" id="TIGR01470">
    <property type="entry name" value="cysG_Nterm"/>
    <property type="match status" value="1"/>
</dbReference>
<gene>
    <name evidence="7" type="ORF">ENN50_05470</name>
</gene>
<dbReference type="InterPro" id="IPR028161">
    <property type="entry name" value="Met8-like"/>
</dbReference>
<keyword evidence="5" id="KW-0627">Porphyrin biosynthesis</keyword>
<dbReference type="Proteomes" id="UP000886335">
    <property type="component" value="Unassembled WGS sequence"/>
</dbReference>
<dbReference type="Gene3D" id="3.40.50.720">
    <property type="entry name" value="NAD(P)-binding Rossmann-like Domain"/>
    <property type="match status" value="1"/>
</dbReference>
<evidence type="ECO:0000256" key="5">
    <source>
        <dbReference type="ARBA" id="ARBA00023244"/>
    </source>
</evidence>
<comment type="caution">
    <text evidence="7">The sequence shown here is derived from an EMBL/GenBank/DDBJ whole genome shotgun (WGS) entry which is preliminary data.</text>
</comment>
<dbReference type="GO" id="GO:0043115">
    <property type="term" value="F:precorrin-2 dehydrogenase activity"/>
    <property type="evidence" value="ECO:0007669"/>
    <property type="project" value="UniProtKB-EC"/>
</dbReference>
<comment type="catalytic activity">
    <reaction evidence="6">
        <text>precorrin-2 + NAD(+) = sirohydrochlorin + NADH + 2 H(+)</text>
        <dbReference type="Rhea" id="RHEA:15613"/>
        <dbReference type="ChEBI" id="CHEBI:15378"/>
        <dbReference type="ChEBI" id="CHEBI:57540"/>
        <dbReference type="ChEBI" id="CHEBI:57945"/>
        <dbReference type="ChEBI" id="CHEBI:58351"/>
        <dbReference type="ChEBI" id="CHEBI:58827"/>
        <dbReference type="EC" id="1.3.1.76"/>
    </reaction>
</comment>
<proteinExistence type="predicted"/>
<organism evidence="7">
    <name type="scientific">Prosthecochloris aestuarii</name>
    <dbReference type="NCBI Taxonomy" id="1102"/>
    <lineage>
        <taxon>Bacteria</taxon>
        <taxon>Pseudomonadati</taxon>
        <taxon>Chlorobiota</taxon>
        <taxon>Chlorobiia</taxon>
        <taxon>Chlorobiales</taxon>
        <taxon>Chlorobiaceae</taxon>
        <taxon>Prosthecochloris</taxon>
    </lineage>
</organism>
<dbReference type="PANTHER" id="PTHR35330:SF1">
    <property type="entry name" value="SIROHEME BIOSYNTHESIS PROTEIN MET8"/>
    <property type="match status" value="1"/>
</dbReference>
<protein>
    <recommendedName>
        <fullName evidence="2">precorrin-2 dehydrogenase</fullName>
        <ecNumber evidence="2">1.3.1.76</ecNumber>
    </recommendedName>
</protein>
<evidence type="ECO:0000256" key="6">
    <source>
        <dbReference type="ARBA" id="ARBA00047561"/>
    </source>
</evidence>
<dbReference type="SUPFAM" id="SSF51735">
    <property type="entry name" value="NAD(P)-binding Rossmann-fold domains"/>
    <property type="match status" value="1"/>
</dbReference>
<dbReference type="AlphaFoldDB" id="A0A831SQQ0"/>
<evidence type="ECO:0000256" key="4">
    <source>
        <dbReference type="ARBA" id="ARBA00023027"/>
    </source>
</evidence>
<dbReference type="GO" id="GO:0019354">
    <property type="term" value="P:siroheme biosynthetic process"/>
    <property type="evidence" value="ECO:0007669"/>
    <property type="project" value="UniProtKB-UniPathway"/>
</dbReference>
<comment type="pathway">
    <text evidence="1">Porphyrin-containing compound metabolism; siroheme biosynthesis; sirohydrochlorin from precorrin-2: step 1/1.</text>
</comment>
<dbReference type="PANTHER" id="PTHR35330">
    <property type="entry name" value="SIROHEME BIOSYNTHESIS PROTEIN MET8"/>
    <property type="match status" value="1"/>
</dbReference>
<evidence type="ECO:0000256" key="1">
    <source>
        <dbReference type="ARBA" id="ARBA00005010"/>
    </source>
</evidence>
<name>A0A831SQQ0_PROAE</name>
<dbReference type="InterPro" id="IPR036291">
    <property type="entry name" value="NAD(P)-bd_dom_sf"/>
</dbReference>
<evidence type="ECO:0000313" key="7">
    <source>
        <dbReference type="EMBL" id="HED31126.1"/>
    </source>
</evidence>
<keyword evidence="3" id="KW-0560">Oxidoreductase</keyword>
<dbReference type="InterPro" id="IPR006367">
    <property type="entry name" value="Sirohaem_synthase_N"/>
</dbReference>
<evidence type="ECO:0000256" key="3">
    <source>
        <dbReference type="ARBA" id="ARBA00023002"/>
    </source>
</evidence>
<dbReference type="EMBL" id="DSBW01000125">
    <property type="protein sequence ID" value="HED31126.1"/>
    <property type="molecule type" value="Genomic_DNA"/>
</dbReference>
<dbReference type="GO" id="GO:0004325">
    <property type="term" value="F:ferrochelatase activity"/>
    <property type="evidence" value="ECO:0007669"/>
    <property type="project" value="InterPro"/>
</dbReference>
<sequence>MMVFLPLNLRIDNRSILFVGGGSLAMHKIRTVERFTRNITILAPEIDPEVHARGFSEILKPSEKKDLEGYFLVYAATGDHSLDLCIRDDARSLGILVNVIDNREESDFISPAVLKHDDMTIAVSSNGMNARKSVEWRNRIRDMVESWE</sequence>
<reference evidence="7" key="1">
    <citation type="journal article" date="2020" name="mSystems">
        <title>Genome- and Community-Level Interaction Insights into Carbon Utilization and Element Cycling Functions of Hydrothermarchaeota in Hydrothermal Sediment.</title>
        <authorList>
            <person name="Zhou Z."/>
            <person name="Liu Y."/>
            <person name="Xu W."/>
            <person name="Pan J."/>
            <person name="Luo Z.H."/>
            <person name="Li M."/>
        </authorList>
    </citation>
    <scope>NUCLEOTIDE SEQUENCE [LARGE SCALE GENOMIC DNA]</scope>
    <source>
        <strain evidence="7">SpSt-1181</strain>
    </source>
</reference>